<accession>C8RYX4</accession>
<reference evidence="1 2" key="1">
    <citation type="submission" date="2009-08" db="EMBL/GenBank/DDBJ databases">
        <title>The draft genome of Rhodobacter sp. SW2.</title>
        <authorList>
            <consortium name="US DOE Joint Genome Institute (JGI-PGF)"/>
            <person name="Lucas S."/>
            <person name="Copeland A."/>
            <person name="Lapidus A."/>
            <person name="Glavina del Rio T."/>
            <person name="Tice H."/>
            <person name="Bruce D."/>
            <person name="Goodwin L."/>
            <person name="Pitluck S."/>
            <person name="Larimer F."/>
            <person name="Land M.L."/>
            <person name="Hauser L."/>
            <person name="Emerson D."/>
        </authorList>
    </citation>
    <scope>NUCLEOTIDE SEQUENCE [LARGE SCALE GENOMIC DNA]</scope>
    <source>
        <strain evidence="1 2">SW2</strain>
    </source>
</reference>
<comment type="caution">
    <text evidence="1">The sequence shown here is derived from an EMBL/GenBank/DDBJ whole genome shotgun (WGS) entry which is preliminary data.</text>
</comment>
<dbReference type="AlphaFoldDB" id="C8RYX4"/>
<evidence type="ECO:0008006" key="3">
    <source>
        <dbReference type="Google" id="ProtNLM"/>
    </source>
</evidence>
<dbReference type="Proteomes" id="UP000010121">
    <property type="component" value="Unassembled WGS sequence"/>
</dbReference>
<dbReference type="RefSeq" id="WP_008028693.1">
    <property type="nucleotide sequence ID" value="NZ_ACYY01000005.1"/>
</dbReference>
<gene>
    <name evidence="1" type="ORF">Rsw2DRAFT_1002</name>
</gene>
<keyword evidence="2" id="KW-1185">Reference proteome</keyword>
<proteinExistence type="predicted"/>
<organism evidence="1 2">
    <name type="scientific">Rhodobacter ferrooxidans</name>
    <dbReference type="NCBI Taxonomy" id="371731"/>
    <lineage>
        <taxon>Bacteria</taxon>
        <taxon>Pseudomonadati</taxon>
        <taxon>Pseudomonadota</taxon>
        <taxon>Alphaproteobacteria</taxon>
        <taxon>Rhodobacterales</taxon>
        <taxon>Rhodobacter group</taxon>
        <taxon>Rhodobacter</taxon>
    </lineage>
</organism>
<evidence type="ECO:0000313" key="1">
    <source>
        <dbReference type="EMBL" id="EEW25931.1"/>
    </source>
</evidence>
<dbReference type="EMBL" id="ACYY01000005">
    <property type="protein sequence ID" value="EEW25931.1"/>
    <property type="molecule type" value="Genomic_DNA"/>
</dbReference>
<evidence type="ECO:0000313" key="2">
    <source>
        <dbReference type="Proteomes" id="UP000010121"/>
    </source>
</evidence>
<dbReference type="OrthoDB" id="7596169at2"/>
<name>C8RYX4_9RHOB</name>
<dbReference type="STRING" id="371731.Rsw2DRAFT_1002"/>
<sequence>MPTERGFVEALGVGRAGLVEATVLHADGSTQVYTVADLDADPERFNERLSKLGILRDAMNRAEPVEIIYDKQDDQGRAIDAVKRLTRDALDWPRDTSVAQGTVVGVGIEFEVNIGPHGEAADRAKLALLTDAGVEIFTINLQAPERGVALAMVDLARAAQAAGASVAVTYDVKQRQVVMIEQSDLAGLGGNGAELAQFSAFVEEITHMPISNLMLIAVTTAPEFSAAGNVVPLDRFAPERLLLAVVQGSPEYALLNAALRDKLRVEVFAAKPAEKPKDGGDINHGEVGTPVYVRRGFTNASPELGAARGLPDQVHLVRGVTLQHALCSASRPVWITVNRQALDIGPDANCAEGLPSSDMRPRSLREINLPYRAAWVGKGCFNAGVYRIQIVTDRVFTLWVDGAEICVHLDEEGKTAFGHACLCGEHEIRIVFENWQCNAKFDMDVYRIR</sequence>
<protein>
    <recommendedName>
        <fullName evidence="3">PA14 domain-containing protein</fullName>
    </recommendedName>
</protein>